<dbReference type="InterPro" id="IPR008274">
    <property type="entry name" value="AldOxase/xan_DH_MoCoBD1"/>
</dbReference>
<dbReference type="InterPro" id="IPR037165">
    <property type="entry name" value="AldOxase/xan_DH_Mopterin-bd_sf"/>
</dbReference>
<evidence type="ECO:0000313" key="5">
    <source>
        <dbReference type="Proteomes" id="UP000820669"/>
    </source>
</evidence>
<dbReference type="EMBL" id="JAAXLA010000015">
    <property type="protein sequence ID" value="NMH97802.1"/>
    <property type="molecule type" value="Genomic_DNA"/>
</dbReference>
<dbReference type="SUPFAM" id="SSF56003">
    <property type="entry name" value="Molybdenum cofactor-binding domain"/>
    <property type="match status" value="1"/>
</dbReference>
<dbReference type="SUPFAM" id="SSF54665">
    <property type="entry name" value="CO dehydrogenase molybdoprotein N-domain-like"/>
    <property type="match status" value="1"/>
</dbReference>
<comment type="caution">
    <text evidence="4">The sequence shown here is derived from an EMBL/GenBank/DDBJ whole genome shotgun (WGS) entry which is preliminary data.</text>
</comment>
<dbReference type="RefSeq" id="WP_169381243.1">
    <property type="nucleotide sequence ID" value="NZ_JAAXLA010000015.1"/>
</dbReference>
<dbReference type="Pfam" id="PF01315">
    <property type="entry name" value="Ald_Xan_dh_C"/>
    <property type="match status" value="1"/>
</dbReference>
<reference evidence="4 5" key="1">
    <citation type="submission" date="2020-04" db="EMBL/GenBank/DDBJ databases">
        <authorList>
            <person name="Klaysubun C."/>
            <person name="Duangmal K."/>
            <person name="Lipun K."/>
        </authorList>
    </citation>
    <scope>NUCLEOTIDE SEQUENCE [LARGE SCALE GENOMIC DNA]</scope>
    <source>
        <strain evidence="4 5">K10HN5</strain>
    </source>
</reference>
<evidence type="ECO:0000313" key="4">
    <source>
        <dbReference type="EMBL" id="NMH97802.1"/>
    </source>
</evidence>
<dbReference type="Proteomes" id="UP000820669">
    <property type="component" value="Unassembled WGS sequence"/>
</dbReference>
<dbReference type="SMART" id="SM01008">
    <property type="entry name" value="Ald_Xan_dh_C"/>
    <property type="match status" value="1"/>
</dbReference>
<keyword evidence="5" id="KW-1185">Reference proteome</keyword>
<dbReference type="InterPro" id="IPR046867">
    <property type="entry name" value="AldOxase/xan_DH_MoCoBD2"/>
</dbReference>
<organism evidence="4 5">
    <name type="scientific">Pseudonocardia acidicola</name>
    <dbReference type="NCBI Taxonomy" id="2724939"/>
    <lineage>
        <taxon>Bacteria</taxon>
        <taxon>Bacillati</taxon>
        <taxon>Actinomycetota</taxon>
        <taxon>Actinomycetes</taxon>
        <taxon>Pseudonocardiales</taxon>
        <taxon>Pseudonocardiaceae</taxon>
        <taxon>Pseudonocardia</taxon>
    </lineage>
</organism>
<evidence type="ECO:0000256" key="2">
    <source>
        <dbReference type="ARBA" id="ARBA00023002"/>
    </source>
</evidence>
<dbReference type="InterPro" id="IPR000674">
    <property type="entry name" value="Ald_Oxase/Xan_DH_a/b"/>
</dbReference>
<proteinExistence type="predicted"/>
<evidence type="ECO:0000256" key="1">
    <source>
        <dbReference type="ARBA" id="ARBA00022505"/>
    </source>
</evidence>
<sequence length="811" mass="87043">MTIDEATGSLIGRAVKRTEDRRLLTGRGRFADDAAAIDALHCAILRSPHPHARIVRVDTSAARRLPGVVLAISGAEASEHWNRLPAAMDLMDMKLPSVYALATDKVHYEGEAVAAVVAETRYAAEDALAAIEVEYEPLPVLASVHDALGVDPFENPDGPWQPKTVLYEEWGHNVQCDWAFEIGDPDAVFATADHVVSCRPAAHRYSGVPLETRAVVAEYDAGRQSLKVRMSTQFPHQARTLIAAVLGLPEPSVQVVADDVGGGFGNKLQVDSEVIPTLLAVLTGRPVKWFEPRRDWLSSAPHSRDYAHHIQGAFDSDGRLLAVREHLVGDEGCDGAGRSAGLGALLVGGTYAPGPYDVRSYRTRVQAVVTNKAPYGAYRGYGKETANLAIERLMDTAAARIGIDPVEIRRRNLVREFPYEMSSGPILESGSFAECLEAVTEAMDLPALRRRQEEARAQGRHLGIGVISFLEPSAAAIPMSVFNGYESASVRITPDGQAMVLTGMQAIGQGVETALAQITADRLGMNTDDVRVVYGDTNAVPYGLGAFASRGATYGMSATHEAATQVREKLLKASANLLEANPDDLELGGGEVWVAGVPTKRITIADVAKAVYLFPGPYATLPGEPNPTLEGNYVWTNPNVSWAPDEHGRVRLYPAHGSGAQAALVEVDIETGQVSIEKLWVAHDVGKMINPGIVHAQIIGGMMQGLGGTMFEQLCYDDEGRLLTTTLNDYQLPNAMSAPPIEILHLETPSPVTPLGTKGVGEAGCIGTPSVLLSAVEDALRPLGVRVERTPLDPQRVRALVREAQNRVDGP</sequence>
<dbReference type="InterPro" id="IPR016208">
    <property type="entry name" value="Ald_Oxase/xanthine_DH-like"/>
</dbReference>
<dbReference type="Pfam" id="PF02738">
    <property type="entry name" value="MoCoBD_1"/>
    <property type="match status" value="1"/>
</dbReference>
<gene>
    <name evidence="4" type="ORF">HF526_10835</name>
</gene>
<dbReference type="Gene3D" id="3.90.1170.50">
    <property type="entry name" value="Aldehyde oxidase/xanthine dehydrogenase, a/b hammerhead"/>
    <property type="match status" value="1"/>
</dbReference>
<dbReference type="Gene3D" id="3.30.365.10">
    <property type="entry name" value="Aldehyde oxidase/xanthine dehydrogenase, molybdopterin binding domain"/>
    <property type="match status" value="4"/>
</dbReference>
<dbReference type="InterPro" id="IPR036856">
    <property type="entry name" value="Ald_Oxase/Xan_DH_a/b_sf"/>
</dbReference>
<protein>
    <submittedName>
        <fullName evidence="4">Xanthine dehydrogenase family protein molybdopterin-binding subunit</fullName>
    </submittedName>
</protein>
<keyword evidence="2" id="KW-0560">Oxidoreductase</keyword>
<feature type="domain" description="Aldehyde oxidase/xanthine dehydrogenase a/b hammerhead" evidence="3">
    <location>
        <begin position="25"/>
        <end position="139"/>
    </location>
</feature>
<dbReference type="PANTHER" id="PTHR11908:SF132">
    <property type="entry name" value="ALDEHYDE OXIDASE 1-RELATED"/>
    <property type="match status" value="1"/>
</dbReference>
<dbReference type="PANTHER" id="PTHR11908">
    <property type="entry name" value="XANTHINE DEHYDROGENASE"/>
    <property type="match status" value="1"/>
</dbReference>
<accession>A0ABX1SA97</accession>
<dbReference type="Pfam" id="PF20256">
    <property type="entry name" value="MoCoBD_2"/>
    <property type="match status" value="1"/>
</dbReference>
<name>A0ABX1SA97_9PSEU</name>
<evidence type="ECO:0000259" key="3">
    <source>
        <dbReference type="SMART" id="SM01008"/>
    </source>
</evidence>
<keyword evidence="1" id="KW-0500">Molybdenum</keyword>